<proteinExistence type="predicted"/>
<organism evidence="1 2">
    <name type="scientific">Bizionia algoritergicola</name>
    <dbReference type="NCBI Taxonomy" id="291187"/>
    <lineage>
        <taxon>Bacteria</taxon>
        <taxon>Pseudomonadati</taxon>
        <taxon>Bacteroidota</taxon>
        <taxon>Flavobacteriia</taxon>
        <taxon>Flavobacteriales</taxon>
        <taxon>Flavobacteriaceae</taxon>
        <taxon>Bizionia</taxon>
    </lineage>
</organism>
<accession>A0A5D0QP52</accession>
<dbReference type="InterPro" id="IPR014284">
    <property type="entry name" value="RNA_pol_sigma-70_dom"/>
</dbReference>
<dbReference type="RefSeq" id="WP_066256655.1">
    <property type="nucleotide sequence ID" value="NZ_VSKL01000008.1"/>
</dbReference>
<dbReference type="GO" id="GO:0003700">
    <property type="term" value="F:DNA-binding transcription factor activity"/>
    <property type="evidence" value="ECO:0007669"/>
    <property type="project" value="InterPro"/>
</dbReference>
<evidence type="ECO:0000313" key="2">
    <source>
        <dbReference type="Proteomes" id="UP000324358"/>
    </source>
</evidence>
<reference evidence="1 2" key="1">
    <citation type="submission" date="2019-08" db="EMBL/GenBank/DDBJ databases">
        <title>Genomes of Antarctic Bizionia species.</title>
        <authorList>
            <person name="Bowman J.P."/>
        </authorList>
    </citation>
    <scope>NUCLEOTIDE SEQUENCE [LARGE SCALE GENOMIC DNA]</scope>
    <source>
        <strain evidence="1 2">APA-1</strain>
    </source>
</reference>
<name>A0A5D0QP52_9FLAO</name>
<dbReference type="Proteomes" id="UP000324358">
    <property type="component" value="Unassembled WGS sequence"/>
</dbReference>
<dbReference type="InterPro" id="IPR013325">
    <property type="entry name" value="RNA_pol_sigma_r2"/>
</dbReference>
<dbReference type="Gene3D" id="1.10.10.10">
    <property type="entry name" value="Winged helix-like DNA-binding domain superfamily/Winged helix DNA-binding domain"/>
    <property type="match status" value="1"/>
</dbReference>
<dbReference type="GO" id="GO:0006352">
    <property type="term" value="P:DNA-templated transcription initiation"/>
    <property type="evidence" value="ECO:0007669"/>
    <property type="project" value="InterPro"/>
</dbReference>
<sequence length="191" mass="22333">MESVQENITIEDLKQGSDLLFKQIYEDNRDKFLNFARKYNLPQDDTIDVYQDAYIIFYNNVMEGKVEEFTSTISTYLFSIGKYLIFDKMKKNNKTINPDFDLSLIRERDALVDASFDLDPNDLTTEQVLLKKYFGTLGKKCQELLTLFYYRGYSIKDIIATSEYTSENVVKSAKSRCMKTLKERINSNSND</sequence>
<dbReference type="Gene3D" id="1.10.1740.10">
    <property type="match status" value="1"/>
</dbReference>
<keyword evidence="2" id="KW-1185">Reference proteome</keyword>
<dbReference type="EMBL" id="VSKL01000008">
    <property type="protein sequence ID" value="TYB70639.1"/>
    <property type="molecule type" value="Genomic_DNA"/>
</dbReference>
<gene>
    <name evidence="1" type="ORF">ES675_15830</name>
</gene>
<dbReference type="SUPFAM" id="SSF88659">
    <property type="entry name" value="Sigma3 and sigma4 domains of RNA polymerase sigma factors"/>
    <property type="match status" value="1"/>
</dbReference>
<dbReference type="InterPro" id="IPR036388">
    <property type="entry name" value="WH-like_DNA-bd_sf"/>
</dbReference>
<dbReference type="OrthoDB" id="1099849at2"/>
<dbReference type="SUPFAM" id="SSF88946">
    <property type="entry name" value="Sigma2 domain of RNA polymerase sigma factors"/>
    <property type="match status" value="1"/>
</dbReference>
<comment type="caution">
    <text evidence="1">The sequence shown here is derived from an EMBL/GenBank/DDBJ whole genome shotgun (WGS) entry which is preliminary data.</text>
</comment>
<protein>
    <submittedName>
        <fullName evidence="1">Sigma-70 family RNA polymerase sigma factor</fullName>
    </submittedName>
</protein>
<dbReference type="AlphaFoldDB" id="A0A5D0QP52"/>
<dbReference type="NCBIfam" id="TIGR02937">
    <property type="entry name" value="sigma70-ECF"/>
    <property type="match status" value="1"/>
</dbReference>
<dbReference type="InterPro" id="IPR013324">
    <property type="entry name" value="RNA_pol_sigma_r3/r4-like"/>
</dbReference>
<evidence type="ECO:0000313" key="1">
    <source>
        <dbReference type="EMBL" id="TYB70639.1"/>
    </source>
</evidence>